<evidence type="ECO:0000313" key="1">
    <source>
        <dbReference type="EMBL" id="SKB62745.1"/>
    </source>
</evidence>
<evidence type="ECO:0000313" key="2">
    <source>
        <dbReference type="Proteomes" id="UP000190044"/>
    </source>
</evidence>
<dbReference type="EMBL" id="FUYP01000011">
    <property type="protein sequence ID" value="SKB62745.1"/>
    <property type="molecule type" value="Genomic_DNA"/>
</dbReference>
<protein>
    <submittedName>
        <fullName evidence="1">Uncharacterized protein</fullName>
    </submittedName>
</protein>
<reference evidence="2" key="1">
    <citation type="submission" date="2017-02" db="EMBL/GenBank/DDBJ databases">
        <authorList>
            <person name="Varghese N."/>
            <person name="Submissions S."/>
        </authorList>
    </citation>
    <scope>NUCLEOTIDE SEQUENCE [LARGE SCALE GENOMIC DNA]</scope>
    <source>
        <strain evidence="2">R11H</strain>
    </source>
</reference>
<proteinExistence type="predicted"/>
<sequence length="203" mass="23461">MRQGNVFSQWVDRDPNGDIFLRLPLELVHDWEDAKRVIWVDNRDGSYTLTPAKEMANSYGEALRETRKIVVNRCYGGFSLSHEGMLAYARHKGLTLYPRQGKFSLVKYWTYWLVPEPIEVPDNWATLPLEERQRINAEFSAARISDTDLDRDDPALIAAVEELGTAANGEFAQLEIVEIPDDVEWEICEYDGGEWVAEKHRTW</sequence>
<dbReference type="AlphaFoldDB" id="A0A1T5CTC6"/>
<dbReference type="RefSeq" id="WP_079638707.1">
    <property type="nucleotide sequence ID" value="NZ_FUYP01000011.1"/>
</dbReference>
<dbReference type="OrthoDB" id="2366283at2"/>
<dbReference type="Proteomes" id="UP000190044">
    <property type="component" value="Unassembled WGS sequence"/>
</dbReference>
<gene>
    <name evidence="1" type="ORF">SAMN06295937_1011102</name>
</gene>
<organism evidence="1 2">
    <name type="scientific">Sphingopyxis flava</name>
    <dbReference type="NCBI Taxonomy" id="1507287"/>
    <lineage>
        <taxon>Bacteria</taxon>
        <taxon>Pseudomonadati</taxon>
        <taxon>Pseudomonadota</taxon>
        <taxon>Alphaproteobacteria</taxon>
        <taxon>Sphingomonadales</taxon>
        <taxon>Sphingomonadaceae</taxon>
        <taxon>Sphingopyxis</taxon>
    </lineage>
</organism>
<accession>A0A1T5CTC6</accession>
<name>A0A1T5CTC6_9SPHN</name>
<keyword evidence="2" id="KW-1185">Reference proteome</keyword>